<evidence type="ECO:0000259" key="5">
    <source>
        <dbReference type="SMART" id="SM00382"/>
    </source>
</evidence>
<dbReference type="InterPro" id="IPR031996">
    <property type="entry name" value="NVL2_nucleolin-bd"/>
</dbReference>
<dbReference type="PROSITE" id="PS00674">
    <property type="entry name" value="AAA"/>
    <property type="match status" value="1"/>
</dbReference>
<feature type="region of interest" description="Disordered" evidence="4">
    <location>
        <begin position="103"/>
        <end position="178"/>
    </location>
</feature>
<dbReference type="GO" id="GO:1990275">
    <property type="term" value="F:preribosome binding"/>
    <property type="evidence" value="ECO:0007669"/>
    <property type="project" value="TreeGrafter"/>
</dbReference>
<evidence type="ECO:0000256" key="1">
    <source>
        <dbReference type="ARBA" id="ARBA00006914"/>
    </source>
</evidence>
<dbReference type="InterPro" id="IPR038100">
    <property type="entry name" value="NLV2_N_sf"/>
</dbReference>
<dbReference type="OrthoDB" id="27435at2759"/>
<dbReference type="SUPFAM" id="SSF52540">
    <property type="entry name" value="P-loop containing nucleoside triphosphate hydrolases"/>
    <property type="match status" value="2"/>
</dbReference>
<dbReference type="Pfam" id="PF17862">
    <property type="entry name" value="AAA_lid_3"/>
    <property type="match status" value="2"/>
</dbReference>
<keyword evidence="7" id="KW-1185">Reference proteome</keyword>
<dbReference type="SMART" id="SM00382">
    <property type="entry name" value="AAA"/>
    <property type="match status" value="2"/>
</dbReference>
<dbReference type="PANTHER" id="PTHR23077:SF171">
    <property type="entry name" value="NUCLEAR VALOSIN-CONTAINING PROTEIN-LIKE"/>
    <property type="match status" value="1"/>
</dbReference>
<organism evidence="6">
    <name type="scientific">Oppiella nova</name>
    <dbReference type="NCBI Taxonomy" id="334625"/>
    <lineage>
        <taxon>Eukaryota</taxon>
        <taxon>Metazoa</taxon>
        <taxon>Ecdysozoa</taxon>
        <taxon>Arthropoda</taxon>
        <taxon>Chelicerata</taxon>
        <taxon>Arachnida</taxon>
        <taxon>Acari</taxon>
        <taxon>Acariformes</taxon>
        <taxon>Sarcoptiformes</taxon>
        <taxon>Oribatida</taxon>
        <taxon>Brachypylina</taxon>
        <taxon>Oppioidea</taxon>
        <taxon>Oppiidae</taxon>
        <taxon>Oppiella</taxon>
    </lineage>
</organism>
<feature type="domain" description="AAA+ ATPase" evidence="5">
    <location>
        <begin position="521"/>
        <end position="657"/>
    </location>
</feature>
<dbReference type="GO" id="GO:0005524">
    <property type="term" value="F:ATP binding"/>
    <property type="evidence" value="ECO:0007669"/>
    <property type="project" value="UniProtKB-KW"/>
</dbReference>
<evidence type="ECO:0000313" key="7">
    <source>
        <dbReference type="Proteomes" id="UP000728032"/>
    </source>
</evidence>
<dbReference type="FunFam" id="3.40.50.300:FF:000149">
    <property type="entry name" value="Nuclear valosin-containing protein-like"/>
    <property type="match status" value="1"/>
</dbReference>
<dbReference type="FunFam" id="3.40.50.300:FF:000365">
    <property type="entry name" value="Ribosome biogenesis ATPase RIX7"/>
    <property type="match status" value="1"/>
</dbReference>
<proteinExistence type="inferred from homology"/>
<name>A0A7R9LDV5_9ACAR</name>
<feature type="compositionally biased region" description="Low complexity" evidence="4">
    <location>
        <begin position="147"/>
        <end position="161"/>
    </location>
</feature>
<protein>
    <recommendedName>
        <fullName evidence="5">AAA+ ATPase domain-containing protein</fullName>
    </recommendedName>
</protein>
<dbReference type="Pfam" id="PF16725">
    <property type="entry name" value="Nucleolin_bd"/>
    <property type="match status" value="1"/>
</dbReference>
<dbReference type="GO" id="GO:0005634">
    <property type="term" value="C:nucleus"/>
    <property type="evidence" value="ECO:0007669"/>
    <property type="project" value="TreeGrafter"/>
</dbReference>
<dbReference type="Proteomes" id="UP000728032">
    <property type="component" value="Unassembled WGS sequence"/>
</dbReference>
<feature type="compositionally biased region" description="Basic and acidic residues" evidence="4">
    <location>
        <begin position="105"/>
        <end position="118"/>
    </location>
</feature>
<gene>
    <name evidence="6" type="ORF">ONB1V03_LOCUS2263</name>
</gene>
<dbReference type="InterPro" id="IPR027417">
    <property type="entry name" value="P-loop_NTPase"/>
</dbReference>
<dbReference type="GO" id="GO:0016887">
    <property type="term" value="F:ATP hydrolysis activity"/>
    <property type="evidence" value="ECO:0007669"/>
    <property type="project" value="InterPro"/>
</dbReference>
<dbReference type="InterPro" id="IPR003959">
    <property type="entry name" value="ATPase_AAA_core"/>
</dbReference>
<evidence type="ECO:0000313" key="6">
    <source>
        <dbReference type="EMBL" id="CAD7639873.1"/>
    </source>
</evidence>
<reference evidence="6" key="1">
    <citation type="submission" date="2020-11" db="EMBL/GenBank/DDBJ databases">
        <authorList>
            <person name="Tran Van P."/>
        </authorList>
    </citation>
    <scope>NUCLEOTIDE SEQUENCE</scope>
</reference>
<evidence type="ECO:0000256" key="2">
    <source>
        <dbReference type="ARBA" id="ARBA00022741"/>
    </source>
</evidence>
<accession>A0A7R9LDV5</accession>
<dbReference type="InterPro" id="IPR050168">
    <property type="entry name" value="AAA_ATPase_domain"/>
</dbReference>
<feature type="compositionally biased region" description="Basic and acidic residues" evidence="4">
    <location>
        <begin position="162"/>
        <end position="178"/>
    </location>
</feature>
<dbReference type="InterPro" id="IPR003960">
    <property type="entry name" value="ATPase_AAA_CS"/>
</dbReference>
<dbReference type="Gene3D" id="1.10.8.60">
    <property type="match status" value="2"/>
</dbReference>
<dbReference type="InterPro" id="IPR003593">
    <property type="entry name" value="AAA+_ATPase"/>
</dbReference>
<dbReference type="GO" id="GO:0042254">
    <property type="term" value="P:ribosome biogenesis"/>
    <property type="evidence" value="ECO:0007669"/>
    <property type="project" value="TreeGrafter"/>
</dbReference>
<keyword evidence="2" id="KW-0547">Nucleotide-binding</keyword>
<evidence type="ECO:0000256" key="4">
    <source>
        <dbReference type="SAM" id="MobiDB-lite"/>
    </source>
</evidence>
<evidence type="ECO:0000256" key="3">
    <source>
        <dbReference type="ARBA" id="ARBA00022840"/>
    </source>
</evidence>
<keyword evidence="3" id="KW-0067">ATP-binding</keyword>
<dbReference type="Gene3D" id="1.10.10.2010">
    <property type="match status" value="1"/>
</dbReference>
<dbReference type="AlphaFoldDB" id="A0A7R9LDV5"/>
<dbReference type="InterPro" id="IPR041569">
    <property type="entry name" value="AAA_lid_3"/>
</dbReference>
<dbReference type="Pfam" id="PF00004">
    <property type="entry name" value="AAA"/>
    <property type="match status" value="2"/>
</dbReference>
<sequence>MSFTSRKRVFDGDHQFIPLSSSGNQSLQSHTNSPKKRNNYEMYVIYGDRNLYSRVRELLSSSDICDNQSIVNYLQKTFPEYKRKKKSALMRSVNKALEMINKDLSSSEDHESDAKSEDSLDVIISPKPSDDINSLNKSLKDLYSNRSQDNNSAKSSDNSKNMNERKATTRRTETDVNSKADRSIDSVLSKQIQLKERYLFEPKLTFDDFGGIDEVVVDIKKLMFHLRHPTLYTTIGVDPPRGFLLHGPPGVGKSAIVEAIANDLNIPFLRCGATEIVAGISGESEGKIRELFSLAKSMKPCILFIDEIDSITHKRENASKEMERRIVTQLLTSLDSLGTNDSEGVMVIGATNRADAIDPALRRAGRFDREISLGIPDKSARNDILRVLCRKVKMTEDFDFESLAHKTPGYVGADLKSLIRESAVNALERILLLKEIDINSSFDSKSLNIEDITSLLTIEMKDFENALKRMQPSSKREGFATVPDVTWDDVGALGSIRKDLQLSILAPIKYEQDVKALGLTTSVGILLCGPPGCGKTLLAKAIANESGINFISVKGPELLNMYVGESERAVRSVFIRARNSKPCVIFFDEIDALCPKRSDSESSNASSRVVNQLLTEMDGLESRNCFLLAATNRPDIIDPAVLRPGRFDKILFVGFPSKADRFEILKTLSKNGTKPPLSADIDLESIANDSRLDGMTGADLHSLLREASLSALSDRISAQIPCDEPVVVNSSHMECALSKVKPSVTHSERKIYEKMFSIYGFNQ</sequence>
<dbReference type="EMBL" id="CAJPVJ010000497">
    <property type="protein sequence ID" value="CAG2162671.1"/>
    <property type="molecule type" value="Genomic_DNA"/>
</dbReference>
<feature type="domain" description="AAA+ ATPase" evidence="5">
    <location>
        <begin position="239"/>
        <end position="377"/>
    </location>
</feature>
<dbReference type="GO" id="GO:0003723">
    <property type="term" value="F:RNA binding"/>
    <property type="evidence" value="ECO:0007669"/>
    <property type="project" value="TreeGrafter"/>
</dbReference>
<dbReference type="Gene3D" id="3.40.50.300">
    <property type="entry name" value="P-loop containing nucleotide triphosphate hydrolases"/>
    <property type="match status" value="2"/>
</dbReference>
<dbReference type="PANTHER" id="PTHR23077">
    <property type="entry name" value="AAA-FAMILY ATPASE"/>
    <property type="match status" value="1"/>
</dbReference>
<comment type="similarity">
    <text evidence="1">Belongs to the AAA ATPase family.</text>
</comment>
<dbReference type="EMBL" id="OC915322">
    <property type="protein sequence ID" value="CAD7639873.1"/>
    <property type="molecule type" value="Genomic_DNA"/>
</dbReference>